<dbReference type="Gene3D" id="3.30.390.30">
    <property type="match status" value="1"/>
</dbReference>
<dbReference type="PRINTS" id="PR00411">
    <property type="entry name" value="PNDRDTASEI"/>
</dbReference>
<evidence type="ECO:0000259" key="6">
    <source>
        <dbReference type="Pfam" id="PF02852"/>
    </source>
</evidence>
<reference evidence="8 9" key="1">
    <citation type="journal article" date="2013" name="ISME J.">
        <title>A metabolic model for members of the genus Tetrasphaera involved in enhanced biological phosphorus removal.</title>
        <authorList>
            <person name="Kristiansen R."/>
            <person name="Nguyen H.T.T."/>
            <person name="Saunders A.M."/>
            <person name="Nielsen J.L."/>
            <person name="Wimmer R."/>
            <person name="Le V.Q."/>
            <person name="McIlroy S.J."/>
            <person name="Petrovski S."/>
            <person name="Seviour R.J."/>
            <person name="Calteau A."/>
            <person name="Nielsen K.L."/>
            <person name="Nielsen P.H."/>
        </authorList>
    </citation>
    <scope>NUCLEOTIDE SEQUENCE [LARGE SCALE GENOMIC DNA]</scope>
    <source>
        <strain evidence="8 9">T1-X7</strain>
    </source>
</reference>
<keyword evidence="9" id="KW-1185">Reference proteome</keyword>
<evidence type="ECO:0000256" key="2">
    <source>
        <dbReference type="ARBA" id="ARBA00022630"/>
    </source>
</evidence>
<feature type="domain" description="Pyridine nucleotide-disulphide oxidoreductase dimerisation" evidence="6">
    <location>
        <begin position="362"/>
        <end position="467"/>
    </location>
</feature>
<evidence type="ECO:0000313" key="9">
    <source>
        <dbReference type="Proteomes" id="UP000035721"/>
    </source>
</evidence>
<dbReference type="InterPro" id="IPR023753">
    <property type="entry name" value="FAD/NAD-binding_dom"/>
</dbReference>
<dbReference type="PRINTS" id="PR00368">
    <property type="entry name" value="FADPNR"/>
</dbReference>
<dbReference type="EMBL" id="CAJB01000155">
    <property type="protein sequence ID" value="CCH77929.1"/>
    <property type="molecule type" value="Genomic_DNA"/>
</dbReference>
<dbReference type="PANTHER" id="PTHR43014:SF2">
    <property type="entry name" value="MERCURIC REDUCTASE"/>
    <property type="match status" value="1"/>
</dbReference>
<dbReference type="Proteomes" id="UP000035721">
    <property type="component" value="Unassembled WGS sequence"/>
</dbReference>
<feature type="domain" description="FAD/NAD(P)-binding" evidence="7">
    <location>
        <begin position="11"/>
        <end position="324"/>
    </location>
</feature>
<feature type="binding site" evidence="4">
    <location>
        <begin position="179"/>
        <end position="186"/>
    </location>
    <ligand>
        <name>NAD(+)</name>
        <dbReference type="ChEBI" id="CHEBI:57540"/>
    </ligand>
</feature>
<comment type="similarity">
    <text evidence="1">Belongs to the class-I pyridine nucleotide-disulfide oxidoreductase family.</text>
</comment>
<dbReference type="RefSeq" id="WP_048554885.1">
    <property type="nucleotide sequence ID" value="NZ_HF570958.1"/>
</dbReference>
<dbReference type="OrthoDB" id="4797035at2"/>
<proteinExistence type="inferred from homology"/>
<feature type="binding site" evidence="4">
    <location>
        <position position="268"/>
    </location>
    <ligand>
        <name>NAD(+)</name>
        <dbReference type="ChEBI" id="CHEBI:57540"/>
    </ligand>
</feature>
<dbReference type="GO" id="GO:0003955">
    <property type="term" value="F:NAD(P)H dehydrogenase (quinone) activity"/>
    <property type="evidence" value="ECO:0007669"/>
    <property type="project" value="TreeGrafter"/>
</dbReference>
<keyword evidence="4" id="KW-0520">NAD</keyword>
<dbReference type="Pfam" id="PF07992">
    <property type="entry name" value="Pyr_redox_2"/>
    <property type="match status" value="1"/>
</dbReference>
<evidence type="ECO:0000256" key="5">
    <source>
        <dbReference type="PIRSR" id="PIRSR000350-4"/>
    </source>
</evidence>
<accession>A0A077M152</accession>
<evidence type="ECO:0000256" key="3">
    <source>
        <dbReference type="ARBA" id="ARBA00022827"/>
    </source>
</evidence>
<dbReference type="InterPro" id="IPR001100">
    <property type="entry name" value="Pyr_nuc-diS_OxRdtase"/>
</dbReference>
<dbReference type="InterPro" id="IPR004099">
    <property type="entry name" value="Pyr_nucl-diS_OxRdtase_dimer"/>
</dbReference>
<dbReference type="InterPro" id="IPR016156">
    <property type="entry name" value="FAD/NAD-linked_Rdtase_dimer_sf"/>
</dbReference>
<keyword evidence="3 4" id="KW-0274">FAD</keyword>
<comment type="caution">
    <text evidence="8">The sequence shown here is derived from an EMBL/GenBank/DDBJ whole genome shotgun (WGS) entry which is preliminary data.</text>
</comment>
<dbReference type="STRING" id="1194083.BN12_2380022"/>
<keyword evidence="2" id="KW-0285">Flavoprotein</keyword>
<feature type="binding site" evidence="4">
    <location>
        <position position="202"/>
    </location>
    <ligand>
        <name>NAD(+)</name>
        <dbReference type="ChEBI" id="CHEBI:57540"/>
    </ligand>
</feature>
<dbReference type="Gene3D" id="3.50.50.60">
    <property type="entry name" value="FAD/NAD(P)-binding domain"/>
    <property type="match status" value="2"/>
</dbReference>
<keyword evidence="4" id="KW-0547">Nucleotide-binding</keyword>
<feature type="binding site" evidence="4">
    <location>
        <position position="57"/>
    </location>
    <ligand>
        <name>FAD</name>
        <dbReference type="ChEBI" id="CHEBI:57692"/>
    </ligand>
</feature>
<evidence type="ECO:0000313" key="8">
    <source>
        <dbReference type="EMBL" id="CCH77929.1"/>
    </source>
</evidence>
<evidence type="ECO:0000256" key="4">
    <source>
        <dbReference type="PIRSR" id="PIRSR000350-3"/>
    </source>
</evidence>
<comment type="cofactor">
    <cofactor evidence="4">
        <name>FAD</name>
        <dbReference type="ChEBI" id="CHEBI:57692"/>
    </cofactor>
    <text evidence="4">Binds 1 FAD per subunit.</text>
</comment>
<dbReference type="PIRSF" id="PIRSF000350">
    <property type="entry name" value="Mercury_reductase_MerA"/>
    <property type="match status" value="1"/>
</dbReference>
<sequence length="476" mass="49961">MTGSATEQTAYDVIVIGAGPVGEVCADRVHRGGLSVALVERRLFGGECSYYACSPSKALLRPIHATHASNRVEGSEGARIEVSGVLHRRDIWINNLDDSGQIGWAEHAGLVPLRGEARITGERTVEVDGTTYRAAHAVVVATGSSPAVPNLPGLRDAAPWTNIEATTSHTVPERLVVLGGGVVACELATVYAALGSQVTIVEMAPRLLGRTEDFAGEAVRKALEEAGVTILLDAKAERVERPTPGGPVTLHVAGGRAVEGDELLCAVGRTPNSRDLGLDAVGAALNDQGYLSVDERMTVPGVRTPDGAPWLYGVGDVVGIALLTHMGKYQARACGDLIAARAAGRDEDDPAFVPYATRLGSPQVVFTDPEVSAVGLTASEAQERGIRTRVVDVPMDAAAGAGLQAEGYQGQARIVVDEDRGVIVGCTFVGQDVAELVHAATIAVVGEVPLTRLWHAVPSFPTMSEIWLRLLEEYGL</sequence>
<dbReference type="AlphaFoldDB" id="A0A077M152"/>
<evidence type="ECO:0000256" key="1">
    <source>
        <dbReference type="ARBA" id="ARBA00007532"/>
    </source>
</evidence>
<evidence type="ECO:0000259" key="7">
    <source>
        <dbReference type="Pfam" id="PF07992"/>
    </source>
</evidence>
<dbReference type="SUPFAM" id="SSF55424">
    <property type="entry name" value="FAD/NAD-linked reductases, dimerisation (C-terminal) domain"/>
    <property type="match status" value="1"/>
</dbReference>
<dbReference type="PANTHER" id="PTHR43014">
    <property type="entry name" value="MERCURIC REDUCTASE"/>
    <property type="match status" value="1"/>
</dbReference>
<feature type="binding site" evidence="4">
    <location>
        <begin position="142"/>
        <end position="144"/>
    </location>
    <ligand>
        <name>FAD</name>
        <dbReference type="ChEBI" id="CHEBI:57692"/>
    </ligand>
</feature>
<protein>
    <submittedName>
        <fullName evidence="8">Putative pyridine nucleotide-disulphide oxidoreductase</fullName>
    </submittedName>
</protein>
<dbReference type="Pfam" id="PF02852">
    <property type="entry name" value="Pyr_redox_dim"/>
    <property type="match status" value="1"/>
</dbReference>
<feature type="disulfide bond" description="Redox-active" evidence="5">
    <location>
        <begin position="48"/>
        <end position="53"/>
    </location>
</feature>
<feature type="binding site" evidence="4">
    <location>
        <position position="316"/>
    </location>
    <ligand>
        <name>FAD</name>
        <dbReference type="ChEBI" id="CHEBI:57692"/>
    </ligand>
</feature>
<dbReference type="InterPro" id="IPR036188">
    <property type="entry name" value="FAD/NAD-bd_sf"/>
</dbReference>
<gene>
    <name evidence="8" type="ORF">BN12_2380022</name>
</gene>
<name>A0A077M152_9MICO</name>
<dbReference type="SUPFAM" id="SSF51905">
    <property type="entry name" value="FAD/NAD(P)-binding domain"/>
    <property type="match status" value="1"/>
</dbReference>
<dbReference type="GO" id="GO:0050660">
    <property type="term" value="F:flavin adenine dinucleotide binding"/>
    <property type="evidence" value="ECO:0007669"/>
    <property type="project" value="TreeGrafter"/>
</dbReference>
<organism evidence="8 9">
    <name type="scientific">Nostocoides japonicum T1-X7</name>
    <dbReference type="NCBI Taxonomy" id="1194083"/>
    <lineage>
        <taxon>Bacteria</taxon>
        <taxon>Bacillati</taxon>
        <taxon>Actinomycetota</taxon>
        <taxon>Actinomycetes</taxon>
        <taxon>Micrococcales</taxon>
        <taxon>Intrasporangiaceae</taxon>
        <taxon>Nostocoides</taxon>
    </lineage>
</organism>